<proteinExistence type="predicted"/>
<name>A0A147K7T9_9BACI</name>
<keyword evidence="2" id="KW-1185">Reference proteome</keyword>
<reference evidence="1 2" key="1">
    <citation type="journal article" date="2016" name="Front. Microbiol.">
        <title>Microevolution Analysis of Bacillus coahuilensis Unveils Differences in Phosphorus Acquisition Strategies and Their Regulation.</title>
        <authorList>
            <person name="Gomez-Lunar Z."/>
            <person name="Hernandez-Gonzalez I."/>
            <person name="Rodriguez-Torres M.D."/>
            <person name="Souza V."/>
            <person name="Olmedo-Alvarez G."/>
        </authorList>
    </citation>
    <scope>NUCLEOTIDE SEQUENCE [LARGE SCALE GENOMIC DNA]</scope>
    <source>
        <strain evidence="2">p1.1.43</strain>
    </source>
</reference>
<protein>
    <submittedName>
        <fullName evidence="1">Uncharacterized protein</fullName>
    </submittedName>
</protein>
<dbReference type="EMBL" id="LDYG01000030">
    <property type="protein sequence ID" value="KUP06203.1"/>
    <property type="molecule type" value="Genomic_DNA"/>
</dbReference>
<dbReference type="AlphaFoldDB" id="A0A147K7T9"/>
<evidence type="ECO:0000313" key="2">
    <source>
        <dbReference type="Proteomes" id="UP000074108"/>
    </source>
</evidence>
<feature type="non-terminal residue" evidence="1">
    <location>
        <position position="1"/>
    </location>
</feature>
<gene>
    <name evidence="1" type="ORF">Q75_09760</name>
</gene>
<organism evidence="1 2">
    <name type="scientific">Bacillus coahuilensis p1.1.43</name>
    <dbReference type="NCBI Taxonomy" id="1150625"/>
    <lineage>
        <taxon>Bacteria</taxon>
        <taxon>Bacillati</taxon>
        <taxon>Bacillota</taxon>
        <taxon>Bacilli</taxon>
        <taxon>Bacillales</taxon>
        <taxon>Bacillaceae</taxon>
        <taxon>Bacillus</taxon>
    </lineage>
</organism>
<sequence length="97" mass="11370">KAALTESEMKQIYNEMININIMGDLDLEDSKECETEPPSYSAWDIQMNGKTKSFNYSTFCEYPNDVLELLKLEEFIHNIILDKNEYKELPEANGFYE</sequence>
<dbReference type="PATRIC" id="fig|1150625.3.peg.2078"/>
<evidence type="ECO:0000313" key="1">
    <source>
        <dbReference type="EMBL" id="KUP06203.1"/>
    </source>
</evidence>
<accession>A0A147K7T9</accession>
<dbReference type="Proteomes" id="UP000074108">
    <property type="component" value="Unassembled WGS sequence"/>
</dbReference>
<comment type="caution">
    <text evidence="1">The sequence shown here is derived from an EMBL/GenBank/DDBJ whole genome shotgun (WGS) entry which is preliminary data.</text>
</comment>